<keyword evidence="4 6" id="KW-0648">Protein biosynthesis</keyword>
<dbReference type="EMBL" id="MHST01000013">
    <property type="protein sequence ID" value="OHA49141.1"/>
    <property type="molecule type" value="Genomic_DNA"/>
</dbReference>
<dbReference type="CDD" id="cd03699">
    <property type="entry name" value="EF4_II"/>
    <property type="match status" value="1"/>
</dbReference>
<organism evidence="8 9">
    <name type="scientific">Terrybacteria sp. (strain RIFCSPHIGHO2_01_FULL_58_15)</name>
    <dbReference type="NCBI Taxonomy" id="1802363"/>
    <lineage>
        <taxon>Bacteria</taxon>
        <taxon>Candidatus Terryibacteriota</taxon>
    </lineage>
</organism>
<dbReference type="Gene3D" id="3.40.50.300">
    <property type="entry name" value="P-loop containing nucleotide triphosphate hydrolases"/>
    <property type="match status" value="1"/>
</dbReference>
<dbReference type="FunFam" id="2.40.30.10:FF:000015">
    <property type="entry name" value="Translation factor GUF1, mitochondrial"/>
    <property type="match status" value="1"/>
</dbReference>
<dbReference type="Gene3D" id="3.30.70.2570">
    <property type="entry name" value="Elongation factor 4, C-terminal domain"/>
    <property type="match status" value="1"/>
</dbReference>
<dbReference type="AlphaFoldDB" id="A0A1G2PNE5"/>
<sequence length="624" mass="68637">MDTAHIRNFLITAHIDHGKSTLADRLLELTQTIERRKMHPQYLDRMGLEQERGITIKMQPVRMVWSPNHAESRISNLESRKERAVDGTPGRDSDLEIRDSTYILNLIDTPGHVDFSYEVSRALAAVEGAILLVDATKGVQAQTLANLELARAHGLTIIPAVNKIDLPQARPDAAASEIASLLKIAPDTVAAVSARDGTGVAALLAKVIERVPPPTGNASGELRALVFDSQYDDFRGVVAHVRVRDGEIRRGDKVRFVATGVAAEVLEAGIFRPERTAVAALAAGEIGYVITGVKDPAAVRIGDTLIAVASRTRALPGYREPQPVVYAALFPEDADYFEALRDGLSKLRLNDAALTSTPEESHAFGRGFRCGFLGTLHLEIVVERLRREFGLRLIVAHPSVAIRVLSPEGDEHMVRTPREFPLQRKTAFEPWVRLEVLLPPEALSAALRVIGETRGVVEETQTVTAERLVIRAAVPLLDVVEGFSDRLKSATRGFASFSWQPMGDREGDLVRLDVLVAHETIEAFTQIAPRRFAETAARRIVVRLKETLPAQLFAVAIQVSVDGRIAARETIPALRKDVTAPLYGGDFTRKKKLLVKQRKGKKRLEKTGRVRIPPEVFFALLKKG</sequence>
<reference evidence="8 9" key="1">
    <citation type="journal article" date="2016" name="Nat. Commun.">
        <title>Thousands of microbial genomes shed light on interconnected biogeochemical processes in an aquifer system.</title>
        <authorList>
            <person name="Anantharaman K."/>
            <person name="Brown C.T."/>
            <person name="Hug L.A."/>
            <person name="Sharon I."/>
            <person name="Castelle C.J."/>
            <person name="Probst A.J."/>
            <person name="Thomas B.C."/>
            <person name="Singh A."/>
            <person name="Wilkins M.J."/>
            <person name="Karaoz U."/>
            <person name="Brodie E.L."/>
            <person name="Williams K.H."/>
            <person name="Hubbard S.S."/>
            <person name="Banfield J.F."/>
        </authorList>
    </citation>
    <scope>NUCLEOTIDE SEQUENCE [LARGE SCALE GENOMIC DNA]</scope>
    <source>
        <strain evidence="9">RIFCSPHIGHO2_01_FULL_58_15</strain>
    </source>
</reference>
<dbReference type="EC" id="3.6.5.n1" evidence="6"/>
<dbReference type="GO" id="GO:0005886">
    <property type="term" value="C:plasma membrane"/>
    <property type="evidence" value="ECO:0007669"/>
    <property type="project" value="UniProtKB-SubCell"/>
</dbReference>
<dbReference type="SUPFAM" id="SSF50447">
    <property type="entry name" value="Translation proteins"/>
    <property type="match status" value="1"/>
</dbReference>
<dbReference type="Proteomes" id="UP000178690">
    <property type="component" value="Unassembled WGS sequence"/>
</dbReference>
<dbReference type="GO" id="GO:0045727">
    <property type="term" value="P:positive regulation of translation"/>
    <property type="evidence" value="ECO:0007669"/>
    <property type="project" value="UniProtKB-UniRule"/>
</dbReference>
<dbReference type="Pfam" id="PF03144">
    <property type="entry name" value="GTP_EFTU_D2"/>
    <property type="match status" value="1"/>
</dbReference>
<proteinExistence type="inferred from homology"/>
<comment type="caution">
    <text evidence="8">The sequence shown here is derived from an EMBL/GenBank/DDBJ whole genome shotgun (WGS) entry which is preliminary data.</text>
</comment>
<evidence type="ECO:0000313" key="9">
    <source>
        <dbReference type="Proteomes" id="UP000178690"/>
    </source>
</evidence>
<keyword evidence="8" id="KW-0251">Elongation factor</keyword>
<evidence type="ECO:0000256" key="1">
    <source>
        <dbReference type="ARBA" id="ARBA00005454"/>
    </source>
</evidence>
<dbReference type="PROSITE" id="PS00301">
    <property type="entry name" value="G_TR_1"/>
    <property type="match status" value="1"/>
</dbReference>
<dbReference type="Gene3D" id="2.40.30.10">
    <property type="entry name" value="Translation factors"/>
    <property type="match status" value="1"/>
</dbReference>
<evidence type="ECO:0000256" key="2">
    <source>
        <dbReference type="ARBA" id="ARBA00022741"/>
    </source>
</evidence>
<dbReference type="HAMAP" id="MF_00071">
    <property type="entry name" value="LepA"/>
    <property type="match status" value="1"/>
</dbReference>
<dbReference type="GO" id="GO:0043022">
    <property type="term" value="F:ribosome binding"/>
    <property type="evidence" value="ECO:0007669"/>
    <property type="project" value="UniProtKB-UniRule"/>
</dbReference>
<evidence type="ECO:0000256" key="6">
    <source>
        <dbReference type="HAMAP-Rule" id="MF_00071"/>
    </source>
</evidence>
<dbReference type="InterPro" id="IPR009000">
    <property type="entry name" value="Transl_B-barrel_sf"/>
</dbReference>
<keyword evidence="6" id="KW-1003">Cell membrane</keyword>
<comment type="subcellular location">
    <subcellularLocation>
        <location evidence="6">Cell membrane</location>
        <topology evidence="6">Peripheral membrane protein</topology>
        <orientation evidence="6">Cytoplasmic side</orientation>
    </subcellularLocation>
</comment>
<dbReference type="PROSITE" id="PS51722">
    <property type="entry name" value="G_TR_2"/>
    <property type="match status" value="1"/>
</dbReference>
<dbReference type="FunFam" id="3.30.70.870:FF:000004">
    <property type="entry name" value="Translation factor GUF1, mitochondrial"/>
    <property type="match status" value="1"/>
</dbReference>
<dbReference type="Pfam" id="PF06421">
    <property type="entry name" value="LepA_C"/>
    <property type="match status" value="1"/>
</dbReference>
<dbReference type="InterPro" id="IPR006297">
    <property type="entry name" value="EF-4"/>
</dbReference>
<dbReference type="GO" id="GO:0003924">
    <property type="term" value="F:GTPase activity"/>
    <property type="evidence" value="ECO:0007669"/>
    <property type="project" value="UniProtKB-UniRule"/>
</dbReference>
<dbReference type="SUPFAM" id="SSF54980">
    <property type="entry name" value="EF-G C-terminal domain-like"/>
    <property type="match status" value="2"/>
</dbReference>
<keyword evidence="6" id="KW-0472">Membrane</keyword>
<dbReference type="InterPro" id="IPR035647">
    <property type="entry name" value="EFG_III/V"/>
</dbReference>
<evidence type="ECO:0000256" key="5">
    <source>
        <dbReference type="ARBA" id="ARBA00023134"/>
    </source>
</evidence>
<dbReference type="Gene3D" id="3.30.70.870">
    <property type="entry name" value="Elongation Factor G (Translational Gtpase), domain 3"/>
    <property type="match status" value="1"/>
</dbReference>
<dbReference type="NCBIfam" id="TIGR00231">
    <property type="entry name" value="small_GTP"/>
    <property type="match status" value="1"/>
</dbReference>
<dbReference type="InterPro" id="IPR013842">
    <property type="entry name" value="LepA_CTD"/>
</dbReference>
<keyword evidence="2 6" id="KW-0547">Nucleotide-binding</keyword>
<comment type="catalytic activity">
    <reaction evidence="6">
        <text>GTP + H2O = GDP + phosphate + H(+)</text>
        <dbReference type="Rhea" id="RHEA:19669"/>
        <dbReference type="ChEBI" id="CHEBI:15377"/>
        <dbReference type="ChEBI" id="CHEBI:15378"/>
        <dbReference type="ChEBI" id="CHEBI:37565"/>
        <dbReference type="ChEBI" id="CHEBI:43474"/>
        <dbReference type="ChEBI" id="CHEBI:58189"/>
        <dbReference type="EC" id="3.6.5.n1"/>
    </reaction>
</comment>
<evidence type="ECO:0000256" key="3">
    <source>
        <dbReference type="ARBA" id="ARBA00022801"/>
    </source>
</evidence>
<accession>A0A1G2PNE5</accession>
<dbReference type="InterPro" id="IPR005225">
    <property type="entry name" value="Small_GTP-bd"/>
</dbReference>
<evidence type="ECO:0000313" key="8">
    <source>
        <dbReference type="EMBL" id="OHA49141.1"/>
    </source>
</evidence>
<dbReference type="InterPro" id="IPR000795">
    <property type="entry name" value="T_Tr_GTP-bd_dom"/>
</dbReference>
<dbReference type="PRINTS" id="PR00315">
    <property type="entry name" value="ELONGATNFCT"/>
</dbReference>
<dbReference type="SUPFAM" id="SSF52540">
    <property type="entry name" value="P-loop containing nucleoside triphosphate hydrolases"/>
    <property type="match status" value="1"/>
</dbReference>
<dbReference type="InterPro" id="IPR027417">
    <property type="entry name" value="P-loop_NTPase"/>
</dbReference>
<dbReference type="PANTHER" id="PTHR43512">
    <property type="entry name" value="TRANSLATION FACTOR GUF1-RELATED"/>
    <property type="match status" value="1"/>
</dbReference>
<protein>
    <recommendedName>
        <fullName evidence="6">Elongation factor 4</fullName>
        <shortName evidence="6">EF-4</shortName>
        <ecNumber evidence="6">3.6.5.n1</ecNumber>
    </recommendedName>
    <alternativeName>
        <fullName evidence="6">Ribosomal back-translocase LepA</fullName>
    </alternativeName>
</protein>
<evidence type="ECO:0000259" key="7">
    <source>
        <dbReference type="PROSITE" id="PS51722"/>
    </source>
</evidence>
<dbReference type="Pfam" id="PF00679">
    <property type="entry name" value="EFG_C"/>
    <property type="match status" value="1"/>
</dbReference>
<comment type="similarity">
    <text evidence="1 6">Belongs to the TRAFAC class translation factor GTPase superfamily. Classic translation factor GTPase family. LepA subfamily.</text>
</comment>
<keyword evidence="3 6" id="KW-0378">Hydrolase</keyword>
<dbReference type="Pfam" id="PF00009">
    <property type="entry name" value="GTP_EFTU"/>
    <property type="match status" value="1"/>
</dbReference>
<dbReference type="SMART" id="SM00838">
    <property type="entry name" value="EFG_C"/>
    <property type="match status" value="1"/>
</dbReference>
<feature type="binding site" evidence="6">
    <location>
        <begin position="16"/>
        <end position="21"/>
    </location>
    <ligand>
        <name>GTP</name>
        <dbReference type="ChEBI" id="CHEBI:37565"/>
    </ligand>
</feature>
<dbReference type="InterPro" id="IPR004161">
    <property type="entry name" value="EFTu-like_2"/>
</dbReference>
<dbReference type="NCBIfam" id="TIGR01393">
    <property type="entry name" value="lepA"/>
    <property type="match status" value="1"/>
</dbReference>
<dbReference type="PANTHER" id="PTHR43512:SF4">
    <property type="entry name" value="TRANSLATION FACTOR GUF1 HOMOLOG, CHLOROPLASTIC"/>
    <property type="match status" value="1"/>
</dbReference>
<dbReference type="InterPro" id="IPR038363">
    <property type="entry name" value="LepA_C_sf"/>
</dbReference>
<feature type="binding site" evidence="6">
    <location>
        <begin position="162"/>
        <end position="165"/>
    </location>
    <ligand>
        <name>GTP</name>
        <dbReference type="ChEBI" id="CHEBI:37565"/>
    </ligand>
</feature>
<dbReference type="Gene3D" id="3.30.70.240">
    <property type="match status" value="1"/>
</dbReference>
<dbReference type="InterPro" id="IPR031157">
    <property type="entry name" value="G_TR_CS"/>
</dbReference>
<evidence type="ECO:0000256" key="4">
    <source>
        <dbReference type="ARBA" id="ARBA00022917"/>
    </source>
</evidence>
<gene>
    <name evidence="6" type="primary">lepA</name>
    <name evidence="8" type="ORF">A2682_03865</name>
</gene>
<comment type="function">
    <text evidence="6">Required for accurate and efficient protein synthesis under certain stress conditions. May act as a fidelity factor of the translation reaction, by catalyzing a one-codon backward translocation of tRNAs on improperly translocated ribosomes. Back-translocation proceeds from a post-translocation (POST) complex to a pre-translocation (PRE) complex, thus giving elongation factor G a second chance to translocate the tRNAs correctly. Binds to ribosomes in a GTP-dependent manner.</text>
</comment>
<dbReference type="GO" id="GO:0005525">
    <property type="term" value="F:GTP binding"/>
    <property type="evidence" value="ECO:0007669"/>
    <property type="project" value="UniProtKB-UniRule"/>
</dbReference>
<dbReference type="InterPro" id="IPR000640">
    <property type="entry name" value="EFG_V-like"/>
</dbReference>
<keyword evidence="5 6" id="KW-0342">GTP-binding</keyword>
<dbReference type="STRING" id="1802363.A2682_03865"/>
<dbReference type="GO" id="GO:0003746">
    <property type="term" value="F:translation elongation factor activity"/>
    <property type="evidence" value="ECO:0007669"/>
    <property type="project" value="UniProtKB-UniRule"/>
</dbReference>
<feature type="domain" description="Tr-type G" evidence="7">
    <location>
        <begin position="4"/>
        <end position="215"/>
    </location>
</feature>
<name>A0A1G2PNE5_TERXR</name>